<name>A0AAD4MCA3_9AGAM</name>
<accession>A0AAD4MCA3</accession>
<keyword evidence="4" id="KW-1185">Reference proteome</keyword>
<comment type="caution">
    <text evidence="3">The sequence shown here is derived from an EMBL/GenBank/DDBJ whole genome shotgun (WGS) entry which is preliminary data.</text>
</comment>
<dbReference type="InterPro" id="IPR007863">
    <property type="entry name" value="Peptidase_M16_C"/>
</dbReference>
<feature type="compositionally biased region" description="Acidic residues" evidence="1">
    <location>
        <begin position="961"/>
        <end position="974"/>
    </location>
</feature>
<feature type="domain" description="Peptidase M16 C-terminal" evidence="2">
    <location>
        <begin position="180"/>
        <end position="302"/>
    </location>
</feature>
<evidence type="ECO:0000259" key="2">
    <source>
        <dbReference type="Pfam" id="PF05193"/>
    </source>
</evidence>
<evidence type="ECO:0000256" key="1">
    <source>
        <dbReference type="SAM" id="MobiDB-lite"/>
    </source>
</evidence>
<proteinExistence type="predicted"/>
<protein>
    <submittedName>
        <fullName evidence="3">Metalloenzyme, LuxS/M16 peptidase-like protein</fullName>
    </submittedName>
</protein>
<evidence type="ECO:0000313" key="4">
    <source>
        <dbReference type="Proteomes" id="UP001203297"/>
    </source>
</evidence>
<dbReference type="Pfam" id="PF05193">
    <property type="entry name" value="Peptidase_M16_C"/>
    <property type="match status" value="1"/>
</dbReference>
<dbReference type="FunFam" id="3.30.830.10:FF:000015">
    <property type="entry name" value="Putative zinc metalloprotease"/>
    <property type="match status" value="1"/>
</dbReference>
<reference evidence="3" key="1">
    <citation type="journal article" date="2022" name="New Phytol.">
        <title>Evolutionary transition to the ectomycorrhizal habit in the genomes of a hyperdiverse lineage of mushroom-forming fungi.</title>
        <authorList>
            <person name="Looney B."/>
            <person name="Miyauchi S."/>
            <person name="Morin E."/>
            <person name="Drula E."/>
            <person name="Courty P.E."/>
            <person name="Kohler A."/>
            <person name="Kuo A."/>
            <person name="LaButti K."/>
            <person name="Pangilinan J."/>
            <person name="Lipzen A."/>
            <person name="Riley R."/>
            <person name="Andreopoulos W."/>
            <person name="He G."/>
            <person name="Johnson J."/>
            <person name="Nolan M."/>
            <person name="Tritt A."/>
            <person name="Barry K.W."/>
            <person name="Grigoriev I.V."/>
            <person name="Nagy L.G."/>
            <person name="Hibbett D."/>
            <person name="Henrissat B."/>
            <person name="Matheny P.B."/>
            <person name="Labbe J."/>
            <person name="Martin F.M."/>
        </authorList>
    </citation>
    <scope>NUCLEOTIDE SEQUENCE</scope>
    <source>
        <strain evidence="3">BPL690</strain>
    </source>
</reference>
<dbReference type="AlphaFoldDB" id="A0AAD4MCA3"/>
<dbReference type="GO" id="GO:0046872">
    <property type="term" value="F:metal ion binding"/>
    <property type="evidence" value="ECO:0007669"/>
    <property type="project" value="InterPro"/>
</dbReference>
<evidence type="ECO:0000313" key="3">
    <source>
        <dbReference type="EMBL" id="KAI0307721.1"/>
    </source>
</evidence>
<gene>
    <name evidence="3" type="ORF">B0F90DRAFT_1813138</name>
</gene>
<dbReference type="InterPro" id="IPR011249">
    <property type="entry name" value="Metalloenz_LuxS/M16"/>
</dbReference>
<feature type="region of interest" description="Disordered" evidence="1">
    <location>
        <begin position="957"/>
        <end position="980"/>
    </location>
</feature>
<dbReference type="Proteomes" id="UP001203297">
    <property type="component" value="Unassembled WGS sequence"/>
</dbReference>
<dbReference type="PANTHER" id="PTHR43016:SF16">
    <property type="entry name" value="METALLOPROTEASE, PUTATIVE (AFU_ORTHOLOGUE AFUA_4G07610)-RELATED"/>
    <property type="match status" value="1"/>
</dbReference>
<dbReference type="PANTHER" id="PTHR43016">
    <property type="entry name" value="PRESEQUENCE PROTEASE"/>
    <property type="match status" value="1"/>
</dbReference>
<organism evidence="3 4">
    <name type="scientific">Multifurca ochricompacta</name>
    <dbReference type="NCBI Taxonomy" id="376703"/>
    <lineage>
        <taxon>Eukaryota</taxon>
        <taxon>Fungi</taxon>
        <taxon>Dikarya</taxon>
        <taxon>Basidiomycota</taxon>
        <taxon>Agaricomycotina</taxon>
        <taxon>Agaricomycetes</taxon>
        <taxon>Russulales</taxon>
        <taxon>Russulaceae</taxon>
        <taxon>Multifurca</taxon>
    </lineage>
</organism>
<sequence>MSPSLHSSLSSIHPRSFGNFDLVKRIKLNFTDITVSSWRSRVTGLSVIHLDYEAPIVNGYFVVATENHFANRGFSNGTNAWTDTDHTAYTVSTAGEDGFLQILPIYVDHILYPTITKAGFITEVHHIDPQGEDSGVVYSEMQGRENTSGDLMSLQAQRLLNPLGSAYRSETGGLMEALRKLTVEQIREYHGTYYVPHNLSLVVAGKLSSGTEALLSVVQNKVEPSIIAHGQDKGPRPTGWSRPFMETPSALREPIKEFIECTVEFPEKDESTGELMINFMGPHMDNLLESKALDILGTYLTTYIYFGEESRVTLFDLMIYVGSVPTEHLDTFDAKLHESFRRIVKEGVDMTRMSMTSTFNKFRSKVESDGGDTYSSTMIRNFLYGRSDGSQIEEALDVIKHYDKLRTWSSKQWTNLIRKYFVDPKRVVVRGKPSAAVAERLEKEEKARIAKQKEDLGHEGLAMKARELQEAKAEHERPIPTEILKSFPVPDVKSISWIPVQNGPPLPFFIQYDHVKSDFVSVHAYLSLAKLPSHLRPYIQPYLSSFFSLPVKRQSGERLSHEEVVDQLDDQTVSYEVDLGTSGMFAETMRITIRVEVAKYESAVAWLRDLLYGSEFTKDRLQITVAQIQQALPGLKRDGNTVLSAVSSELLYAENSTNRASGVLIQSEFVRALAENIQEAPEEVIQRFESIRRNITDPTGVRFSVTGNVLSVPNPRSVWSKYFGAALPEAPLSPVPVASDTLSNVGRNPVKQAIVVTLPIIESSFVNHVGKGIQGFTHPDYPALRVAAEVLSATESFLWRYIRGSGLAYGAYVAVDFEAGTIMFTLYRSSNSLEAFKQGAAVVRGLVDGSIALDETALDAAKSSIVYGVTKGVSTPGRAAVTSFTNQALKGVPQNQNIDLLEKFQGVTKDDVLQVLRQYFLPLFDASTSVVVSVTAPGKADEVSKGLEDAGFIVERRTLEVETEETEDGSESDTEDSRSE</sequence>
<dbReference type="Gene3D" id="3.30.830.10">
    <property type="entry name" value="Metalloenzyme, LuxS/M16 peptidase-like"/>
    <property type="match status" value="4"/>
</dbReference>
<dbReference type="EMBL" id="WTXG01000001">
    <property type="protein sequence ID" value="KAI0307721.1"/>
    <property type="molecule type" value="Genomic_DNA"/>
</dbReference>
<dbReference type="SUPFAM" id="SSF63411">
    <property type="entry name" value="LuxS/MPP-like metallohydrolase"/>
    <property type="match status" value="4"/>
</dbReference>